<keyword evidence="1" id="KW-1133">Transmembrane helix</keyword>
<keyword evidence="1" id="KW-0812">Transmembrane</keyword>
<proteinExistence type="predicted"/>
<organism evidence="2">
    <name type="scientific">freshwater metagenome</name>
    <dbReference type="NCBI Taxonomy" id="449393"/>
    <lineage>
        <taxon>unclassified sequences</taxon>
        <taxon>metagenomes</taxon>
        <taxon>ecological metagenomes</taxon>
    </lineage>
</organism>
<sequence length="122" mass="12697">MGPGGIATIIAASSLLVIAIAVSYAIIRVGRFIDEAKVSLKAVTEEATPLIEEVHTTVTLINGPLQSFNRITKNVEEISEKVTSATSGLLDKSGPALKVAGALVSAAQLSKGRAKKKKKKAE</sequence>
<evidence type="ECO:0008006" key="3">
    <source>
        <dbReference type="Google" id="ProtNLM"/>
    </source>
</evidence>
<evidence type="ECO:0000256" key="1">
    <source>
        <dbReference type="SAM" id="Phobius"/>
    </source>
</evidence>
<accession>A0A094PYV9</accession>
<comment type="caution">
    <text evidence="2">The sequence shown here is derived from an EMBL/GenBank/DDBJ whole genome shotgun (WGS) entry which is preliminary data.</text>
</comment>
<protein>
    <recommendedName>
        <fullName evidence="3">DUF948 domain-containing protein</fullName>
    </recommendedName>
</protein>
<reference evidence="2" key="1">
    <citation type="submission" date="2014-05" db="EMBL/GenBank/DDBJ databases">
        <title>Key roles for freshwater Actinobacteria revealed by deep metagenomic sequencing.</title>
        <authorList>
            <person name="Ghai R."/>
            <person name="Mizuno C.M."/>
            <person name="Picazo A."/>
            <person name="Camacho A."/>
            <person name="Rodriguez-Valera F."/>
        </authorList>
    </citation>
    <scope>NUCLEOTIDE SEQUENCE</scope>
</reference>
<dbReference type="Pfam" id="PF06103">
    <property type="entry name" value="DUF948"/>
    <property type="match status" value="1"/>
</dbReference>
<dbReference type="AlphaFoldDB" id="A0A094PYV9"/>
<dbReference type="EMBL" id="JNSK01000052">
    <property type="protein sequence ID" value="KGA17000.1"/>
    <property type="molecule type" value="Genomic_DNA"/>
</dbReference>
<name>A0A094PYV9_9ZZZZ</name>
<evidence type="ECO:0000313" key="2">
    <source>
        <dbReference type="EMBL" id="KGA17000.1"/>
    </source>
</evidence>
<keyword evidence="1" id="KW-0472">Membrane</keyword>
<gene>
    <name evidence="2" type="ORF">GM50_12920</name>
</gene>
<dbReference type="InterPro" id="IPR009293">
    <property type="entry name" value="UPF0478"/>
</dbReference>
<feature type="transmembrane region" description="Helical" evidence="1">
    <location>
        <begin position="6"/>
        <end position="27"/>
    </location>
</feature>